<organism evidence="2 3">
    <name type="scientific">Lentithecium fluviatile CBS 122367</name>
    <dbReference type="NCBI Taxonomy" id="1168545"/>
    <lineage>
        <taxon>Eukaryota</taxon>
        <taxon>Fungi</taxon>
        <taxon>Dikarya</taxon>
        <taxon>Ascomycota</taxon>
        <taxon>Pezizomycotina</taxon>
        <taxon>Dothideomycetes</taxon>
        <taxon>Pleosporomycetidae</taxon>
        <taxon>Pleosporales</taxon>
        <taxon>Massarineae</taxon>
        <taxon>Lentitheciaceae</taxon>
        <taxon>Lentithecium</taxon>
    </lineage>
</organism>
<gene>
    <name evidence="2" type="ORF">K458DRAFT_436939</name>
</gene>
<sequence>MDYTPSLDTPGPGRAHQFDAQEAVAMPSAETQGQKLDPQVTAALSAVGVFMLFMITFAMLFLLHRRVKKYNIVNNAPTRTNTNNAIPMTNSSPAPGIYIFTGTYNPSGQMFVRTVTAADIEGFQYVNPQGHSTYDSSLAEQ</sequence>
<evidence type="ECO:0000256" key="1">
    <source>
        <dbReference type="SAM" id="Phobius"/>
    </source>
</evidence>
<evidence type="ECO:0000313" key="3">
    <source>
        <dbReference type="Proteomes" id="UP000799291"/>
    </source>
</evidence>
<keyword evidence="1" id="KW-1133">Transmembrane helix</keyword>
<dbReference type="AlphaFoldDB" id="A0A6G1IFY3"/>
<keyword evidence="1" id="KW-0472">Membrane</keyword>
<dbReference type="EMBL" id="MU005628">
    <property type="protein sequence ID" value="KAF2676871.1"/>
    <property type="molecule type" value="Genomic_DNA"/>
</dbReference>
<keyword evidence="3" id="KW-1185">Reference proteome</keyword>
<protein>
    <submittedName>
        <fullName evidence="2">Uncharacterized protein</fullName>
    </submittedName>
</protein>
<keyword evidence="1" id="KW-0812">Transmembrane</keyword>
<evidence type="ECO:0000313" key="2">
    <source>
        <dbReference type="EMBL" id="KAF2676871.1"/>
    </source>
</evidence>
<reference evidence="2" key="1">
    <citation type="journal article" date="2020" name="Stud. Mycol.">
        <title>101 Dothideomycetes genomes: a test case for predicting lifestyles and emergence of pathogens.</title>
        <authorList>
            <person name="Haridas S."/>
            <person name="Albert R."/>
            <person name="Binder M."/>
            <person name="Bloem J."/>
            <person name="Labutti K."/>
            <person name="Salamov A."/>
            <person name="Andreopoulos B."/>
            <person name="Baker S."/>
            <person name="Barry K."/>
            <person name="Bills G."/>
            <person name="Bluhm B."/>
            <person name="Cannon C."/>
            <person name="Castanera R."/>
            <person name="Culley D."/>
            <person name="Daum C."/>
            <person name="Ezra D."/>
            <person name="Gonzalez J."/>
            <person name="Henrissat B."/>
            <person name="Kuo A."/>
            <person name="Liang C."/>
            <person name="Lipzen A."/>
            <person name="Lutzoni F."/>
            <person name="Magnuson J."/>
            <person name="Mondo S."/>
            <person name="Nolan M."/>
            <person name="Ohm R."/>
            <person name="Pangilinan J."/>
            <person name="Park H.-J."/>
            <person name="Ramirez L."/>
            <person name="Alfaro M."/>
            <person name="Sun H."/>
            <person name="Tritt A."/>
            <person name="Yoshinaga Y."/>
            <person name="Zwiers L.-H."/>
            <person name="Turgeon B."/>
            <person name="Goodwin S."/>
            <person name="Spatafora J."/>
            <person name="Crous P."/>
            <person name="Grigoriev I."/>
        </authorList>
    </citation>
    <scope>NUCLEOTIDE SEQUENCE</scope>
    <source>
        <strain evidence="2">CBS 122367</strain>
    </source>
</reference>
<proteinExistence type="predicted"/>
<accession>A0A6G1IFY3</accession>
<feature type="transmembrane region" description="Helical" evidence="1">
    <location>
        <begin position="42"/>
        <end position="63"/>
    </location>
</feature>
<name>A0A6G1IFY3_9PLEO</name>
<dbReference type="Proteomes" id="UP000799291">
    <property type="component" value="Unassembled WGS sequence"/>
</dbReference>